<feature type="transmembrane region" description="Helical" evidence="1">
    <location>
        <begin position="32"/>
        <end position="50"/>
    </location>
</feature>
<evidence type="ECO:0000313" key="3">
    <source>
        <dbReference type="EMBL" id="ADI19913.1"/>
    </source>
</evidence>
<dbReference type="PANTHER" id="PTHR35335">
    <property type="entry name" value="UPF0716 PROTEIN FXSA"/>
    <property type="match status" value="1"/>
</dbReference>
<dbReference type="EMBL" id="EU221239">
    <property type="protein sequence ID" value="ABX59231.1"/>
    <property type="molecule type" value="Genomic_DNA"/>
</dbReference>
<dbReference type="NCBIfam" id="NF008528">
    <property type="entry name" value="PRK11463.1-2"/>
    <property type="match status" value="1"/>
</dbReference>
<dbReference type="GO" id="GO:0016020">
    <property type="term" value="C:membrane"/>
    <property type="evidence" value="ECO:0007669"/>
    <property type="project" value="InterPro"/>
</dbReference>
<dbReference type="AlphaFoldDB" id="A9QP63"/>
<reference evidence="3" key="2">
    <citation type="journal article" date="2011" name="Environ. Microbiol.">
        <title>Time-series analyses of Monterey Bay coastal microbial picoplankton using a 'genome proxy' microarray.</title>
        <authorList>
            <person name="Rich V.I."/>
            <person name="Pham V.D."/>
            <person name="Eppley J."/>
            <person name="Shi Y."/>
            <person name="DeLong E.F."/>
        </authorList>
    </citation>
    <scope>NUCLEOTIDE SEQUENCE</scope>
</reference>
<accession>A9QP63</accession>
<keyword evidence="1" id="KW-0472">Membrane</keyword>
<protein>
    <submittedName>
        <fullName evidence="2">Phage T7 exclusion protein</fullName>
    </submittedName>
</protein>
<sequence length="152" mass="16498">MFMLIIFIAIPIIEIALFIQVGGAIGLYPTLAIVLLTAILGTTLLKSQGLSALGTLQNSLHLGQNPMKQIIHGAMILISGVFLLTPGFFTDAFGILLLVPRFRSFLINLGAEKLANKMNINTFNTKHTDSSDKADVYDADYTVVDNETKDSN</sequence>
<dbReference type="Pfam" id="PF04186">
    <property type="entry name" value="FxsA"/>
    <property type="match status" value="1"/>
</dbReference>
<organism evidence="2">
    <name type="scientific">uncultured marine bacterium EB000_55B11</name>
    <dbReference type="NCBI Taxonomy" id="480665"/>
    <lineage>
        <taxon>Bacteria</taxon>
        <taxon>environmental samples</taxon>
    </lineage>
</organism>
<keyword evidence="1" id="KW-0812">Transmembrane</keyword>
<feature type="transmembrane region" description="Helical" evidence="1">
    <location>
        <begin position="70"/>
        <end position="99"/>
    </location>
</feature>
<dbReference type="PANTHER" id="PTHR35335:SF1">
    <property type="entry name" value="UPF0716 PROTEIN FXSA"/>
    <property type="match status" value="1"/>
</dbReference>
<keyword evidence="1" id="KW-1133">Transmembrane helix</keyword>
<reference evidence="2" key="1">
    <citation type="journal article" date="2008" name="Environ. Microbiol.">
        <title>Design and testing of 'genome-proxy' microarrays to profile marine microbial communities.</title>
        <authorList>
            <person name="Rich V.I."/>
            <person name="Konstantinidis K."/>
            <person name="DeLong E.F."/>
        </authorList>
    </citation>
    <scope>NUCLEOTIDE SEQUENCE</scope>
</reference>
<proteinExistence type="predicted"/>
<feature type="transmembrane region" description="Helical" evidence="1">
    <location>
        <begin position="6"/>
        <end position="25"/>
    </location>
</feature>
<dbReference type="InterPro" id="IPR007313">
    <property type="entry name" value="FxsA"/>
</dbReference>
<name>A9QP63_9BACT</name>
<evidence type="ECO:0000256" key="1">
    <source>
        <dbReference type="SAM" id="Phobius"/>
    </source>
</evidence>
<dbReference type="EMBL" id="GU474935">
    <property type="protein sequence ID" value="ADI19913.1"/>
    <property type="molecule type" value="Genomic_DNA"/>
</dbReference>
<gene>
    <name evidence="2" type="ORF">MBMO_EB00055B11g020</name>
</gene>
<evidence type="ECO:0000313" key="2">
    <source>
        <dbReference type="EMBL" id="ABX59231.1"/>
    </source>
</evidence>